<keyword evidence="7 11" id="KW-0418">Kinase</keyword>
<dbReference type="Proteomes" id="UP000886786">
    <property type="component" value="Unassembled WGS sequence"/>
</dbReference>
<dbReference type="EMBL" id="DVFV01000020">
    <property type="protein sequence ID" value="HIQ90158.1"/>
    <property type="molecule type" value="Genomic_DNA"/>
</dbReference>
<evidence type="ECO:0000256" key="10">
    <source>
        <dbReference type="ARBA" id="ARBA00048594"/>
    </source>
</evidence>
<protein>
    <recommendedName>
        <fullName evidence="4 11">Guanylate kinase</fullName>
        <ecNumber evidence="3 11">2.7.4.8</ecNumber>
    </recommendedName>
    <alternativeName>
        <fullName evidence="9 11">GMP kinase</fullName>
    </alternativeName>
</protein>
<dbReference type="Pfam" id="PF00625">
    <property type="entry name" value="Guanylate_kin"/>
    <property type="match status" value="1"/>
</dbReference>
<feature type="binding site" evidence="11">
    <location>
        <begin position="15"/>
        <end position="22"/>
    </location>
    <ligand>
        <name>ATP</name>
        <dbReference type="ChEBI" id="CHEBI:30616"/>
    </ligand>
</feature>
<dbReference type="InterPro" id="IPR027417">
    <property type="entry name" value="P-loop_NTPase"/>
</dbReference>
<evidence type="ECO:0000256" key="11">
    <source>
        <dbReference type="HAMAP-Rule" id="MF_00328"/>
    </source>
</evidence>
<dbReference type="PANTHER" id="PTHR23117">
    <property type="entry name" value="GUANYLATE KINASE-RELATED"/>
    <property type="match status" value="1"/>
</dbReference>
<evidence type="ECO:0000256" key="9">
    <source>
        <dbReference type="ARBA" id="ARBA00030128"/>
    </source>
</evidence>
<evidence type="ECO:0000313" key="13">
    <source>
        <dbReference type="EMBL" id="HIQ90158.1"/>
    </source>
</evidence>
<name>A0A9D0ZPL4_9FIRM</name>
<dbReference type="Gene3D" id="3.30.63.10">
    <property type="entry name" value="Guanylate Kinase phosphate binding domain"/>
    <property type="match status" value="1"/>
</dbReference>
<dbReference type="AlphaFoldDB" id="A0A9D0ZPL4"/>
<organism evidence="13 14">
    <name type="scientific">Candidatus Coprosoma intestinipullorum</name>
    <dbReference type="NCBI Taxonomy" id="2840752"/>
    <lineage>
        <taxon>Bacteria</taxon>
        <taxon>Bacillati</taxon>
        <taxon>Bacillota</taxon>
        <taxon>Bacillota incertae sedis</taxon>
        <taxon>Candidatus Coprosoma</taxon>
    </lineage>
</organism>
<evidence type="ECO:0000256" key="6">
    <source>
        <dbReference type="ARBA" id="ARBA00022741"/>
    </source>
</evidence>
<evidence type="ECO:0000256" key="2">
    <source>
        <dbReference type="ARBA" id="ARBA00005790"/>
    </source>
</evidence>
<sequence length="224" mass="25902">MIKTKKQGLLIVLSGPSGSGKNTVCDMAKEVMPNIWESVSMTSRKPRKGEVDGKDYYFVSEEEFEKNIEEGKMLEHAKFAGNYYGTPRESVQKQLDAGKDVLLVIEIQGALQIKEKIPQALFVFLLPPSMKELKRRLRMRKTETEEKLMERFETAYKEINELPKYNYVIVNDKADEAARKLEAIINAEKCRVDRIEEVFLDTDEERLHEELVDKDLVNEPLDLK</sequence>
<keyword evidence="11" id="KW-0963">Cytoplasm</keyword>
<comment type="similarity">
    <text evidence="2 11">Belongs to the guanylate kinase family.</text>
</comment>
<dbReference type="PROSITE" id="PS50052">
    <property type="entry name" value="GUANYLATE_KINASE_2"/>
    <property type="match status" value="1"/>
</dbReference>
<dbReference type="PROSITE" id="PS00856">
    <property type="entry name" value="GUANYLATE_KINASE_1"/>
    <property type="match status" value="1"/>
</dbReference>
<accession>A0A9D0ZPL4</accession>
<evidence type="ECO:0000256" key="1">
    <source>
        <dbReference type="ARBA" id="ARBA00003531"/>
    </source>
</evidence>
<dbReference type="InterPro" id="IPR008145">
    <property type="entry name" value="GK/Ca_channel_bsu"/>
</dbReference>
<evidence type="ECO:0000256" key="5">
    <source>
        <dbReference type="ARBA" id="ARBA00022679"/>
    </source>
</evidence>
<comment type="caution">
    <text evidence="13">The sequence shown here is derived from an EMBL/GenBank/DDBJ whole genome shotgun (WGS) entry which is preliminary data.</text>
</comment>
<comment type="subcellular location">
    <subcellularLocation>
        <location evidence="11">Cytoplasm</location>
    </subcellularLocation>
</comment>
<evidence type="ECO:0000256" key="8">
    <source>
        <dbReference type="ARBA" id="ARBA00022840"/>
    </source>
</evidence>
<dbReference type="GO" id="GO:0005524">
    <property type="term" value="F:ATP binding"/>
    <property type="evidence" value="ECO:0007669"/>
    <property type="project" value="UniProtKB-UniRule"/>
</dbReference>
<evidence type="ECO:0000256" key="4">
    <source>
        <dbReference type="ARBA" id="ARBA00016296"/>
    </source>
</evidence>
<gene>
    <name evidence="11 13" type="primary">gmk</name>
    <name evidence="13" type="ORF">IAB27_00815</name>
</gene>
<dbReference type="FunFam" id="3.30.63.10:FF:000002">
    <property type="entry name" value="Guanylate kinase 1"/>
    <property type="match status" value="1"/>
</dbReference>
<dbReference type="Gene3D" id="3.40.50.300">
    <property type="entry name" value="P-loop containing nucleotide triphosphate hydrolases"/>
    <property type="match status" value="1"/>
</dbReference>
<keyword evidence="6 11" id="KW-0547">Nucleotide-binding</keyword>
<dbReference type="HAMAP" id="MF_00328">
    <property type="entry name" value="Guanylate_kinase"/>
    <property type="match status" value="1"/>
</dbReference>
<feature type="domain" description="Guanylate kinase-like" evidence="12">
    <location>
        <begin position="8"/>
        <end position="186"/>
    </location>
</feature>
<dbReference type="GO" id="GO:0005829">
    <property type="term" value="C:cytosol"/>
    <property type="evidence" value="ECO:0007669"/>
    <property type="project" value="TreeGrafter"/>
</dbReference>
<keyword evidence="5 11" id="KW-0808">Transferase</keyword>
<evidence type="ECO:0000256" key="7">
    <source>
        <dbReference type="ARBA" id="ARBA00022777"/>
    </source>
</evidence>
<proteinExistence type="inferred from homology"/>
<dbReference type="GO" id="GO:0004385">
    <property type="term" value="F:GMP kinase activity"/>
    <property type="evidence" value="ECO:0007669"/>
    <property type="project" value="UniProtKB-UniRule"/>
</dbReference>
<reference evidence="13" key="2">
    <citation type="journal article" date="2021" name="PeerJ">
        <title>Extensive microbial diversity within the chicken gut microbiome revealed by metagenomics and culture.</title>
        <authorList>
            <person name="Gilroy R."/>
            <person name="Ravi A."/>
            <person name="Getino M."/>
            <person name="Pursley I."/>
            <person name="Horton D.L."/>
            <person name="Alikhan N.F."/>
            <person name="Baker D."/>
            <person name="Gharbi K."/>
            <person name="Hall N."/>
            <person name="Watson M."/>
            <person name="Adriaenssens E.M."/>
            <person name="Foster-Nyarko E."/>
            <person name="Jarju S."/>
            <person name="Secka A."/>
            <person name="Antonio M."/>
            <person name="Oren A."/>
            <person name="Chaudhuri R.R."/>
            <person name="La Ragione R."/>
            <person name="Hildebrand F."/>
            <person name="Pallen M.J."/>
        </authorList>
    </citation>
    <scope>NUCLEOTIDE SEQUENCE</scope>
    <source>
        <strain evidence="13">CHK147-3167</strain>
    </source>
</reference>
<dbReference type="SUPFAM" id="SSF52540">
    <property type="entry name" value="P-loop containing nucleoside triphosphate hydrolases"/>
    <property type="match status" value="1"/>
</dbReference>
<dbReference type="PANTHER" id="PTHR23117:SF13">
    <property type="entry name" value="GUANYLATE KINASE"/>
    <property type="match status" value="1"/>
</dbReference>
<comment type="function">
    <text evidence="1 11">Essential for recycling GMP and indirectly, cGMP.</text>
</comment>
<dbReference type="SMART" id="SM00072">
    <property type="entry name" value="GuKc"/>
    <property type="match status" value="1"/>
</dbReference>
<evidence type="ECO:0000259" key="12">
    <source>
        <dbReference type="PROSITE" id="PS50052"/>
    </source>
</evidence>
<evidence type="ECO:0000313" key="14">
    <source>
        <dbReference type="Proteomes" id="UP000886786"/>
    </source>
</evidence>
<dbReference type="InterPro" id="IPR017665">
    <property type="entry name" value="Guanylate_kinase"/>
</dbReference>
<dbReference type="EC" id="2.7.4.8" evidence="3 11"/>
<dbReference type="NCBIfam" id="TIGR03263">
    <property type="entry name" value="guanyl_kin"/>
    <property type="match status" value="1"/>
</dbReference>
<keyword evidence="8 11" id="KW-0067">ATP-binding</keyword>
<dbReference type="InterPro" id="IPR020590">
    <property type="entry name" value="Guanylate_kinase_CS"/>
</dbReference>
<comment type="catalytic activity">
    <reaction evidence="10 11">
        <text>GMP + ATP = GDP + ADP</text>
        <dbReference type="Rhea" id="RHEA:20780"/>
        <dbReference type="ChEBI" id="CHEBI:30616"/>
        <dbReference type="ChEBI" id="CHEBI:58115"/>
        <dbReference type="ChEBI" id="CHEBI:58189"/>
        <dbReference type="ChEBI" id="CHEBI:456216"/>
        <dbReference type="EC" id="2.7.4.8"/>
    </reaction>
</comment>
<reference evidence="13" key="1">
    <citation type="submission" date="2020-10" db="EMBL/GenBank/DDBJ databases">
        <authorList>
            <person name="Gilroy R."/>
        </authorList>
    </citation>
    <scope>NUCLEOTIDE SEQUENCE</scope>
    <source>
        <strain evidence="13">CHK147-3167</strain>
    </source>
</reference>
<dbReference type="InterPro" id="IPR008144">
    <property type="entry name" value="Guanylate_kin-like_dom"/>
</dbReference>
<dbReference type="CDD" id="cd00071">
    <property type="entry name" value="GMPK"/>
    <property type="match status" value="1"/>
</dbReference>
<evidence type="ECO:0000256" key="3">
    <source>
        <dbReference type="ARBA" id="ARBA00012961"/>
    </source>
</evidence>